<organism evidence="3 4">
    <name type="scientific">Microbacterium elymi</name>
    <dbReference type="NCBI Taxonomy" id="2909587"/>
    <lineage>
        <taxon>Bacteria</taxon>
        <taxon>Bacillati</taxon>
        <taxon>Actinomycetota</taxon>
        <taxon>Actinomycetes</taxon>
        <taxon>Micrococcales</taxon>
        <taxon>Microbacteriaceae</taxon>
        <taxon>Microbacterium</taxon>
    </lineage>
</organism>
<gene>
    <name evidence="3" type="ORF">L2X98_31905</name>
</gene>
<proteinExistence type="predicted"/>
<dbReference type="NCBIfam" id="TIGR01167">
    <property type="entry name" value="LPXTG_anchor"/>
    <property type="match status" value="1"/>
</dbReference>
<accession>A0ABY5NIL5</accession>
<evidence type="ECO:0000256" key="1">
    <source>
        <dbReference type="SAM" id="Phobius"/>
    </source>
</evidence>
<evidence type="ECO:0000313" key="4">
    <source>
        <dbReference type="Proteomes" id="UP001054811"/>
    </source>
</evidence>
<protein>
    <submittedName>
        <fullName evidence="3">DUF5979 domain-containing protein</fullName>
    </submittedName>
</protein>
<keyword evidence="1" id="KW-0812">Transmembrane</keyword>
<evidence type="ECO:0000313" key="3">
    <source>
        <dbReference type="EMBL" id="UUT34971.1"/>
    </source>
</evidence>
<keyword evidence="4" id="KW-1185">Reference proteome</keyword>
<dbReference type="Proteomes" id="UP001054811">
    <property type="component" value="Chromosome"/>
</dbReference>
<evidence type="ECO:0000259" key="2">
    <source>
        <dbReference type="Pfam" id="PF19407"/>
    </source>
</evidence>
<keyword evidence="1" id="KW-1133">Transmembrane helix</keyword>
<dbReference type="Pfam" id="PF19407">
    <property type="entry name" value="DUF5979"/>
    <property type="match status" value="3"/>
</dbReference>
<feature type="domain" description="DUF5979" evidence="2">
    <location>
        <begin position="2"/>
        <end position="47"/>
    </location>
</feature>
<dbReference type="EMBL" id="CP091139">
    <property type="protein sequence ID" value="UUT34971.1"/>
    <property type="molecule type" value="Genomic_DNA"/>
</dbReference>
<feature type="domain" description="DUF5979" evidence="2">
    <location>
        <begin position="51"/>
        <end position="153"/>
    </location>
</feature>
<name>A0ABY5NIL5_9MICO</name>
<dbReference type="InterPro" id="IPR046022">
    <property type="entry name" value="DUF5979"/>
</dbReference>
<reference evidence="3" key="1">
    <citation type="submission" date="2022-01" db="EMBL/GenBank/DDBJ databases">
        <title>Microbacterium eymi and Microbacterium rhizovicinus sp. nov., isolated from the rhizospheric soil of Elymus tsukushiensis, a plant native to the Dokdo Islands, Republic of Korea.</title>
        <authorList>
            <person name="Hwang Y.J."/>
        </authorList>
    </citation>
    <scope>NUCLEOTIDE SEQUENCE</scope>
    <source>
        <strain evidence="3">KUDC0405</strain>
    </source>
</reference>
<feature type="transmembrane region" description="Helical" evidence="1">
    <location>
        <begin position="272"/>
        <end position="292"/>
    </location>
</feature>
<keyword evidence="1" id="KW-0472">Membrane</keyword>
<sequence>MNIAAGAECTVAETDDGGASTVTIDPDEPISVDADQTATVTVTNSFDPAVIRVDKRVDGDAAAFAPDTFPIAVTCSADGAVLPGFPVMVEVTPGTPAEIDTLSGADCSAIETDTGQATEVTYDPPAADGDGSGPVVATDDPDAPATITVTNTYGAGALQVLKRIDGTGASSATGPFVFGVVCAFNDDDEAYTDTVTLRKTGTSLVLRSELIAPLPVGAVCTVSETDDGGADQTPPPVTVTIQSAAVEQAAVAQFVNTFTAAEDLPVTGGPGIAWGALAAAAVMIGIGILLAVRRRRHTE</sequence>
<feature type="domain" description="DUF5979" evidence="2">
    <location>
        <begin position="159"/>
        <end position="259"/>
    </location>
</feature>